<keyword evidence="4" id="KW-1185">Reference proteome</keyword>
<evidence type="ECO:0000313" key="5">
    <source>
        <dbReference type="RefSeq" id="XP_034099790.1"/>
    </source>
</evidence>
<dbReference type="AlphaFoldDB" id="A0A6P8WP52"/>
<dbReference type="InterPro" id="IPR051458">
    <property type="entry name" value="Cyt/Met_Dipeptidase"/>
</dbReference>
<dbReference type="SUPFAM" id="SSF53187">
    <property type="entry name" value="Zn-dependent exopeptidases"/>
    <property type="match status" value="1"/>
</dbReference>
<dbReference type="Gene3D" id="3.40.630.10">
    <property type="entry name" value="Zn peptidases"/>
    <property type="match status" value="1"/>
</dbReference>
<name>A0A6P8WP52_DROAB</name>
<accession>A0A6P8WP52</accession>
<dbReference type="OrthoDB" id="7832001at2759"/>
<keyword evidence="3" id="KW-0378">Hydrolase</keyword>
<evidence type="ECO:0000313" key="4">
    <source>
        <dbReference type="Proteomes" id="UP000515160"/>
    </source>
</evidence>
<dbReference type="Pfam" id="PF01546">
    <property type="entry name" value="Peptidase_M20"/>
    <property type="match status" value="1"/>
</dbReference>
<keyword evidence="1" id="KW-0645">Protease</keyword>
<evidence type="ECO:0000256" key="1">
    <source>
        <dbReference type="ARBA" id="ARBA00022670"/>
    </source>
</evidence>
<protein>
    <submittedName>
        <fullName evidence="5">Cytosolic non-specific dipeptidase-like</fullName>
    </submittedName>
</protein>
<dbReference type="PANTHER" id="PTHR43270">
    <property type="entry name" value="BETA-ALA-HIS DIPEPTIDASE"/>
    <property type="match status" value="1"/>
</dbReference>
<dbReference type="InterPro" id="IPR002933">
    <property type="entry name" value="Peptidase_M20"/>
</dbReference>
<dbReference type="GO" id="GO:0006508">
    <property type="term" value="P:proteolysis"/>
    <property type="evidence" value="ECO:0007669"/>
    <property type="project" value="UniProtKB-KW"/>
</dbReference>
<evidence type="ECO:0000256" key="3">
    <source>
        <dbReference type="ARBA" id="ARBA00022801"/>
    </source>
</evidence>
<dbReference type="GO" id="GO:0008233">
    <property type="term" value="F:peptidase activity"/>
    <property type="evidence" value="ECO:0007669"/>
    <property type="project" value="UniProtKB-KW"/>
</dbReference>
<organism evidence="4 5">
    <name type="scientific">Drosophila albomicans</name>
    <name type="common">Fruit fly</name>
    <dbReference type="NCBI Taxonomy" id="7291"/>
    <lineage>
        <taxon>Eukaryota</taxon>
        <taxon>Metazoa</taxon>
        <taxon>Ecdysozoa</taxon>
        <taxon>Arthropoda</taxon>
        <taxon>Hexapoda</taxon>
        <taxon>Insecta</taxon>
        <taxon>Pterygota</taxon>
        <taxon>Neoptera</taxon>
        <taxon>Endopterygota</taxon>
        <taxon>Diptera</taxon>
        <taxon>Brachycera</taxon>
        <taxon>Muscomorpha</taxon>
        <taxon>Ephydroidea</taxon>
        <taxon>Drosophilidae</taxon>
        <taxon>Drosophila</taxon>
    </lineage>
</organism>
<dbReference type="Gene3D" id="3.30.70.360">
    <property type="match status" value="1"/>
</dbReference>
<proteinExistence type="predicted"/>
<keyword evidence="2" id="KW-0479">Metal-binding</keyword>
<gene>
    <name evidence="5" type="primary">LOC117564945</name>
</gene>
<dbReference type="PANTHER" id="PTHR43270:SF4">
    <property type="entry name" value="CARNOSINE DIPEPTIDASE 2, ISOFORM A"/>
    <property type="match status" value="1"/>
</dbReference>
<evidence type="ECO:0000256" key="2">
    <source>
        <dbReference type="ARBA" id="ARBA00022723"/>
    </source>
</evidence>
<sequence>MICWGELNSCAIFIDQVTSDRCDCLRDKCIRDYAPEKRIMVRRYHLNHVIDHAHGQLETQLMELDSILSIRTIPHDIQYDAQNKQAMDRMAQRLIELGFDVELVDVGAKEEGTPAHYMIFADYFSTPAKNVMLIYGHIDVLPVPESDPWLYPPFSLTQKNEKLYGRGLTNSKGPLMCWIQAIDAWMTQTNDLPVNIKFIIDGNSNVSLQLLRDVFEQRKQFFQPVDLLVSTTNLWIAENVPMLTTCHSGYVKFELEVQSEPPPKEAKDKCPPPQCECGLQRDPMSDLCLLLNTLTDTKQGILVKGLHRHLLPVTQQDWDIFCQVELGIQEYKRRTGATTLPHEQSHPEFLKHRWCMPSLTLHSVKCPPKVSTQSFRIPKQVSALFSVKLVPNQSYRYVKFAVKDHLDQHYKRLKCKNPTYLRVLDQLAPSKQPRNATFNVAAIRAYKSTYNVTAAIPDTVNVCMPIINELRRNCMKHTQVVGLPFCSMHMLPHQANESCTIEEYQRNIELFATYLYEIAHVPAECKCTDIPDFCYTKGKATETDFIRTLEPRDNNTHVLYEIGEMEIDRTANVDSVLPNVKQILLGKDNSAQSLV</sequence>
<dbReference type="GO" id="GO:0046872">
    <property type="term" value="F:metal ion binding"/>
    <property type="evidence" value="ECO:0007669"/>
    <property type="project" value="UniProtKB-KW"/>
</dbReference>
<dbReference type="GeneID" id="117564945"/>
<dbReference type="RefSeq" id="XP_034099790.1">
    <property type="nucleotide sequence ID" value="XM_034243899.1"/>
</dbReference>
<dbReference type="Proteomes" id="UP000515160">
    <property type="component" value="Chromosome 2L"/>
</dbReference>
<reference evidence="5" key="1">
    <citation type="submission" date="2025-08" db="UniProtKB">
        <authorList>
            <consortium name="RefSeq"/>
        </authorList>
    </citation>
    <scope>IDENTIFICATION</scope>
    <source>
        <strain evidence="5">15112-1751.03</strain>
        <tissue evidence="5">Whole Adult</tissue>
    </source>
</reference>